<feature type="chain" id="PRO_5029038121" description="Carboxylic ester hydrolase" evidence="3">
    <location>
        <begin position="30"/>
        <end position="538"/>
    </location>
</feature>
<keyword evidence="3" id="KW-0732">Signal</keyword>
<reference evidence="6 7" key="1">
    <citation type="submission" date="2020-05" db="EMBL/GenBank/DDBJ databases">
        <title>Actinomadura verrucosospora NRRL-B18236 (PFL_A860) Genome sequencing and assembly.</title>
        <authorList>
            <person name="Samborskyy M."/>
        </authorList>
    </citation>
    <scope>NUCLEOTIDE SEQUENCE [LARGE SCALE GENOMIC DNA]</scope>
    <source>
        <strain evidence="6 7">NRRL:B18236</strain>
    </source>
</reference>
<dbReference type="Gene3D" id="3.40.50.1820">
    <property type="entry name" value="alpha/beta hydrolase"/>
    <property type="match status" value="1"/>
</dbReference>
<dbReference type="InterPro" id="IPR019826">
    <property type="entry name" value="Carboxylesterase_B_AS"/>
</dbReference>
<dbReference type="AlphaFoldDB" id="A0A7D3VVA0"/>
<gene>
    <name evidence="6" type="ORF">ACTIVE_5442</name>
</gene>
<dbReference type="GO" id="GO:0016787">
    <property type="term" value="F:hydrolase activity"/>
    <property type="evidence" value="ECO:0007669"/>
    <property type="project" value="UniProtKB-KW"/>
</dbReference>
<evidence type="ECO:0000256" key="3">
    <source>
        <dbReference type="RuleBase" id="RU361235"/>
    </source>
</evidence>
<feature type="region of interest" description="Disordered" evidence="4">
    <location>
        <begin position="250"/>
        <end position="272"/>
    </location>
</feature>
<dbReference type="EMBL" id="CP053892">
    <property type="protein sequence ID" value="QKG23799.1"/>
    <property type="molecule type" value="Genomic_DNA"/>
</dbReference>
<keyword evidence="7" id="KW-1185">Reference proteome</keyword>
<dbReference type="SUPFAM" id="SSF53474">
    <property type="entry name" value="alpha/beta-Hydrolases"/>
    <property type="match status" value="1"/>
</dbReference>
<dbReference type="InterPro" id="IPR029058">
    <property type="entry name" value="AB_hydrolase_fold"/>
</dbReference>
<dbReference type="EC" id="3.1.1.-" evidence="3"/>
<accession>A0A7D3VVA0</accession>
<feature type="signal peptide" evidence="3">
    <location>
        <begin position="1"/>
        <end position="29"/>
    </location>
</feature>
<dbReference type="PANTHER" id="PTHR11559">
    <property type="entry name" value="CARBOXYLESTERASE"/>
    <property type="match status" value="1"/>
</dbReference>
<feature type="domain" description="Carboxylesterase type B" evidence="5">
    <location>
        <begin position="37"/>
        <end position="515"/>
    </location>
</feature>
<dbReference type="PROSITE" id="PS00122">
    <property type="entry name" value="CARBOXYLESTERASE_B_1"/>
    <property type="match status" value="1"/>
</dbReference>
<organism evidence="6 7">
    <name type="scientific">Actinomadura verrucosospora</name>
    <dbReference type="NCBI Taxonomy" id="46165"/>
    <lineage>
        <taxon>Bacteria</taxon>
        <taxon>Bacillati</taxon>
        <taxon>Actinomycetota</taxon>
        <taxon>Actinomycetes</taxon>
        <taxon>Streptosporangiales</taxon>
        <taxon>Thermomonosporaceae</taxon>
        <taxon>Actinomadura</taxon>
    </lineage>
</organism>
<protein>
    <recommendedName>
        <fullName evidence="3">Carboxylic ester hydrolase</fullName>
        <ecNumber evidence="3">3.1.1.-</ecNumber>
    </recommendedName>
</protein>
<evidence type="ECO:0000259" key="5">
    <source>
        <dbReference type="Pfam" id="PF00135"/>
    </source>
</evidence>
<evidence type="ECO:0000313" key="6">
    <source>
        <dbReference type="EMBL" id="QKG23799.1"/>
    </source>
</evidence>
<evidence type="ECO:0000256" key="2">
    <source>
        <dbReference type="ARBA" id="ARBA00022801"/>
    </source>
</evidence>
<dbReference type="RefSeq" id="WP_173097701.1">
    <property type="nucleotide sequence ID" value="NZ_CP053892.1"/>
</dbReference>
<evidence type="ECO:0000313" key="7">
    <source>
        <dbReference type="Proteomes" id="UP000501240"/>
    </source>
</evidence>
<proteinExistence type="inferred from homology"/>
<dbReference type="Proteomes" id="UP000501240">
    <property type="component" value="Chromosome"/>
</dbReference>
<sequence>MRKALGTGLAAAIGAVGVTAALAGTPASAAGSATAASATVRTDKGLVRGTVTGDHRTFQGIPYAAPPEGPLRWRSPRPAAAWTGVRDATKPGALCAQSGDHLGQGSEAEDCLYLNVTTPAEAAPGKRLPVLVWVHGGSFKDGGGSLYGARRLAVQGQAVVVTVNYRLGVFGFLAHPSLDQKKNASGDFGLEDQQAALRWVRRNAAAFGGDSGNVTLAGESSGAISTCAQLTAPGAAGLFDRAITQSAPCTAPQAPSMALGNNPRPRAQAERDGEALVERLNLGAAPTADRLRRVPVQDLLKAAADPAQPGFGPVVGGPVLPEDPARAITAGRFHRVPVLAGTNHDEERMHVWGLEMAKYGGPIPADAYDDEVRAAFGDHAAKVLARYPLNRYASASQALATALTDAEYAKPALDTYKALSRRVPTYAYEFADAGAPWFAGVPKPYAMGAYHASELPYLFETAGTEPLAEAQRPLSDQMIGYWARFARTGDPNGSAAPAWKRSAPARPYVQSLAPGEHGIKPAGFARDHNYAFWASLDR</sequence>
<comment type="similarity">
    <text evidence="1 3">Belongs to the type-B carboxylesterase/lipase family.</text>
</comment>
<evidence type="ECO:0000256" key="1">
    <source>
        <dbReference type="ARBA" id="ARBA00005964"/>
    </source>
</evidence>
<evidence type="ECO:0000256" key="4">
    <source>
        <dbReference type="SAM" id="MobiDB-lite"/>
    </source>
</evidence>
<keyword evidence="2 3" id="KW-0378">Hydrolase</keyword>
<name>A0A7D3VVA0_ACTVE</name>
<dbReference type="InterPro" id="IPR002018">
    <property type="entry name" value="CarbesteraseB"/>
</dbReference>
<dbReference type="InterPro" id="IPR050309">
    <property type="entry name" value="Type-B_Carboxylest/Lipase"/>
</dbReference>
<dbReference type="Pfam" id="PF00135">
    <property type="entry name" value="COesterase"/>
    <property type="match status" value="1"/>
</dbReference>